<accession>G9ZMZ0</accession>
<sequence length="63" mass="6621">MPVGEDHAYGGARAGICFSPIIEIIASDKKASNCFGGSDHFSMEIKIENAGTSTFPAFSILLV</sequence>
<reference evidence="1 2" key="1">
    <citation type="submission" date="2011-09" db="EMBL/GenBank/DDBJ databases">
        <authorList>
            <person name="Weinstock G."/>
            <person name="Sodergren E."/>
            <person name="Clifton S."/>
            <person name="Fulton L."/>
            <person name="Fulton B."/>
            <person name="Courtney L."/>
            <person name="Fronick C."/>
            <person name="Harrison M."/>
            <person name="Strong C."/>
            <person name="Farmer C."/>
            <person name="Delahaunty K."/>
            <person name="Markovic C."/>
            <person name="Hall O."/>
            <person name="Minx P."/>
            <person name="Tomlinson C."/>
            <person name="Mitreva M."/>
            <person name="Hou S."/>
            <person name="Chen J."/>
            <person name="Wollam A."/>
            <person name="Pepin K.H."/>
            <person name="Johnson M."/>
            <person name="Bhonagiri V."/>
            <person name="Zhang X."/>
            <person name="Suruliraj S."/>
            <person name="Warren W."/>
            <person name="Chinwalla A."/>
            <person name="Mardis E.R."/>
            <person name="Wilson R.K."/>
        </authorList>
    </citation>
    <scope>NUCLEOTIDE SEQUENCE [LARGE SCALE GENOMIC DNA]</scope>
    <source>
        <strain evidence="1 2">F0439</strain>
    </source>
</reference>
<name>G9ZMZ0_9LACO</name>
<dbReference type="HOGENOM" id="CLU_2880270_0_0_9"/>
<dbReference type="Proteomes" id="UP000004625">
    <property type="component" value="Unassembled WGS sequence"/>
</dbReference>
<comment type="caution">
    <text evidence="1">The sequence shown here is derived from an EMBL/GenBank/DDBJ whole genome shotgun (WGS) entry which is preliminary data.</text>
</comment>
<dbReference type="AlphaFoldDB" id="G9ZMZ0"/>
<dbReference type="EMBL" id="AGEY01000047">
    <property type="protein sequence ID" value="EHL99262.1"/>
    <property type="molecule type" value="Genomic_DNA"/>
</dbReference>
<evidence type="ECO:0000313" key="1">
    <source>
        <dbReference type="EMBL" id="EHL99262.1"/>
    </source>
</evidence>
<organism evidence="1 2">
    <name type="scientific">Lentilactobacillus parafarraginis F0439</name>
    <dbReference type="NCBI Taxonomy" id="797515"/>
    <lineage>
        <taxon>Bacteria</taxon>
        <taxon>Bacillati</taxon>
        <taxon>Bacillota</taxon>
        <taxon>Bacilli</taxon>
        <taxon>Lactobacillales</taxon>
        <taxon>Lactobacillaceae</taxon>
        <taxon>Lentilactobacillus</taxon>
    </lineage>
</organism>
<evidence type="ECO:0000313" key="2">
    <source>
        <dbReference type="Proteomes" id="UP000004625"/>
    </source>
</evidence>
<proteinExistence type="predicted"/>
<keyword evidence="2" id="KW-1185">Reference proteome</keyword>
<protein>
    <submittedName>
        <fullName evidence="1">Uncharacterized protein</fullName>
    </submittedName>
</protein>
<gene>
    <name evidence="1" type="ORF">HMPREF9103_01091</name>
</gene>